<dbReference type="STRING" id="40998.A0A2P8ABN9"/>
<dbReference type="InterPro" id="IPR050523">
    <property type="entry name" value="AKR_Detox_Biosynth"/>
</dbReference>
<dbReference type="PANTHER" id="PTHR43364">
    <property type="entry name" value="NADH-SPECIFIC METHYLGLYOXAL REDUCTASE-RELATED"/>
    <property type="match status" value="1"/>
</dbReference>
<keyword evidence="3" id="KW-0560">Oxidoreductase</keyword>
<protein>
    <submittedName>
        <fullName evidence="6">Aldo/keto reductase-like protein 2</fullName>
    </submittedName>
    <submittedName>
        <fullName evidence="5">Versiconal hemiacetal acetate reductase</fullName>
    </submittedName>
</protein>
<dbReference type="PANTHER" id="PTHR43364:SF9">
    <property type="entry name" value="OXIDOREDUCTASE"/>
    <property type="match status" value="1"/>
</dbReference>
<dbReference type="EMBL" id="NHZQ01000037">
    <property type="protein sequence ID" value="PSK57880.1"/>
    <property type="molecule type" value="Genomic_DNA"/>
</dbReference>
<evidence type="ECO:0000313" key="8">
    <source>
        <dbReference type="Proteomes" id="UP000308133"/>
    </source>
</evidence>
<dbReference type="GO" id="GO:0005829">
    <property type="term" value="C:cytosol"/>
    <property type="evidence" value="ECO:0007669"/>
    <property type="project" value="UniProtKB-ARBA"/>
</dbReference>
<dbReference type="EMBL" id="PTQR01000004">
    <property type="protein sequence ID" value="TKX27559.1"/>
    <property type="molecule type" value="Genomic_DNA"/>
</dbReference>
<reference evidence="5 7" key="1">
    <citation type="submission" date="2017-05" db="EMBL/GenBank/DDBJ databases">
        <title>Draft genome sequence of Elsinoe australis.</title>
        <authorList>
            <person name="Cheng Q."/>
        </authorList>
    </citation>
    <scope>NUCLEOTIDE SEQUENCE [LARGE SCALE GENOMIC DNA]</scope>
    <source>
        <strain evidence="5 7">NL1</strain>
    </source>
</reference>
<comment type="caution">
    <text evidence="5">The sequence shown here is derived from an EMBL/GenBank/DDBJ whole genome shotgun (WGS) entry which is preliminary data.</text>
</comment>
<dbReference type="InterPro" id="IPR036812">
    <property type="entry name" value="NAD(P)_OxRdtase_dom_sf"/>
</dbReference>
<dbReference type="GO" id="GO:0016491">
    <property type="term" value="F:oxidoreductase activity"/>
    <property type="evidence" value="ECO:0007669"/>
    <property type="project" value="UniProtKB-KW"/>
</dbReference>
<keyword evidence="7" id="KW-1185">Reference proteome</keyword>
<evidence type="ECO:0000259" key="4">
    <source>
        <dbReference type="Pfam" id="PF00248"/>
    </source>
</evidence>
<dbReference type="Proteomes" id="UP000308133">
    <property type="component" value="Unassembled WGS sequence"/>
</dbReference>
<evidence type="ECO:0000256" key="3">
    <source>
        <dbReference type="ARBA" id="ARBA00023002"/>
    </source>
</evidence>
<dbReference type="CDD" id="cd19079">
    <property type="entry name" value="AKR_EcYajO-like"/>
    <property type="match status" value="1"/>
</dbReference>
<dbReference type="Pfam" id="PF00248">
    <property type="entry name" value="Aldo_ket_red"/>
    <property type="match status" value="1"/>
</dbReference>
<keyword evidence="2" id="KW-0521">NADP</keyword>
<accession>A0A2P8ABN9</accession>
<dbReference type="AlphaFoldDB" id="A0A2P8ABN9"/>
<name>A0A2P8ABN9_9PEZI</name>
<dbReference type="Gene3D" id="3.20.20.100">
    <property type="entry name" value="NADP-dependent oxidoreductase domain"/>
    <property type="match status" value="1"/>
</dbReference>
<evidence type="ECO:0000256" key="2">
    <source>
        <dbReference type="ARBA" id="ARBA00022857"/>
    </source>
</evidence>
<feature type="domain" description="NADP-dependent oxidoreductase" evidence="4">
    <location>
        <begin position="33"/>
        <end position="353"/>
    </location>
</feature>
<dbReference type="Proteomes" id="UP000243723">
    <property type="component" value="Unassembled WGS sequence"/>
</dbReference>
<sequence length="362" mass="40758">MASNNDPILKSIEENKTVYRRLGNSGLRVSVPILGAMSFGDPAWMDWVLKEDEGLPLLKDAYDRGLNTWDTANVYSNGKSEEIIGKALKKYNIPRDKVVILSKCYGYVGDEPGVRTVMYGQKISEHQDYVNRGGLSRGAIIKAVDASLKRLDTPYMDLLQIHRYDPTTPIEETMKALHDLVVSGKVHYIGASSMWTWQFAQMQACAEKNGWTKFVSMQNHYSLLYREEEREMNAYCNATGVGLIPWSPLCRGYLARPSSSQRGTARSDLEAKNTMPMFKELGTSELDQQIIDRVEELAKKKGAKMSQVALAWINKRVTSPIVGFSKAERIEEALGANEVSLSEEEEKYLEELYKPRAISGHV</sequence>
<dbReference type="FunFam" id="3.20.20.100:FF:000004">
    <property type="entry name" value="Oxidoreductase, aldo/keto reductase"/>
    <property type="match status" value="1"/>
</dbReference>
<evidence type="ECO:0000313" key="6">
    <source>
        <dbReference type="EMBL" id="TKX27559.1"/>
    </source>
</evidence>
<proteinExistence type="inferred from homology"/>
<reference evidence="6 8" key="2">
    <citation type="submission" date="2018-02" db="EMBL/GenBank/DDBJ databases">
        <title>Draft genome sequences of Elsinoe sp., causing black scab on jojoba.</title>
        <authorList>
            <person name="Stodart B."/>
            <person name="Jeffress S."/>
            <person name="Ash G."/>
            <person name="Arun Chinnappa K."/>
        </authorList>
    </citation>
    <scope>NUCLEOTIDE SEQUENCE [LARGE SCALE GENOMIC DNA]</scope>
    <source>
        <strain evidence="6 8">Hillstone_2</strain>
    </source>
</reference>
<gene>
    <name evidence="5" type="ORF">B9Z65_9082</name>
    <name evidence="6" type="ORF">C1H76_0397</name>
</gene>
<evidence type="ECO:0000313" key="5">
    <source>
        <dbReference type="EMBL" id="PSK57880.1"/>
    </source>
</evidence>
<dbReference type="InterPro" id="IPR023210">
    <property type="entry name" value="NADP_OxRdtase_dom"/>
</dbReference>
<dbReference type="SUPFAM" id="SSF51430">
    <property type="entry name" value="NAD(P)-linked oxidoreductase"/>
    <property type="match status" value="1"/>
</dbReference>
<evidence type="ECO:0000256" key="1">
    <source>
        <dbReference type="ARBA" id="ARBA00007905"/>
    </source>
</evidence>
<evidence type="ECO:0000313" key="7">
    <source>
        <dbReference type="Proteomes" id="UP000243723"/>
    </source>
</evidence>
<organism evidence="5 7">
    <name type="scientific">Elsinoe australis</name>
    <dbReference type="NCBI Taxonomy" id="40998"/>
    <lineage>
        <taxon>Eukaryota</taxon>
        <taxon>Fungi</taxon>
        <taxon>Dikarya</taxon>
        <taxon>Ascomycota</taxon>
        <taxon>Pezizomycotina</taxon>
        <taxon>Dothideomycetes</taxon>
        <taxon>Dothideomycetidae</taxon>
        <taxon>Myriangiales</taxon>
        <taxon>Elsinoaceae</taxon>
        <taxon>Elsinoe</taxon>
    </lineage>
</organism>
<dbReference type="OrthoDB" id="48988at2759"/>
<comment type="similarity">
    <text evidence="1">Belongs to the aldo/keto reductase family.</text>
</comment>